<comment type="similarity">
    <text evidence="1">Belongs to the universal ribosomal protein uS2 family.</text>
</comment>
<evidence type="ECO:0000313" key="2">
    <source>
        <dbReference type="EMBL" id="CAF1709474.1"/>
    </source>
</evidence>
<proteinExistence type="inferred from homology"/>
<dbReference type="GO" id="GO:0015935">
    <property type="term" value="C:small ribosomal subunit"/>
    <property type="evidence" value="ECO:0007669"/>
    <property type="project" value="InterPro"/>
</dbReference>
<evidence type="ECO:0000256" key="1">
    <source>
        <dbReference type="ARBA" id="ARBA00006242"/>
    </source>
</evidence>
<reference evidence="2" key="1">
    <citation type="submission" date="2021-01" db="EMBL/GenBank/DDBJ databases">
        <authorList>
            <consortium name="Genoscope - CEA"/>
            <person name="William W."/>
        </authorList>
    </citation>
    <scope>NUCLEOTIDE SEQUENCE</scope>
</reference>
<protein>
    <submittedName>
        <fullName evidence="2">(rape) hypothetical protein</fullName>
    </submittedName>
</protein>
<name>A0A816IGM6_BRANA</name>
<sequence length="85" mass="9541">MPDCVVLFDAERKSSVILEAAKLQIPVVAIVDPNAPLEFFEKITYPVPARDSADEDGDRRWGHGQGLSCLIDLVMMSNKVRNFFF</sequence>
<gene>
    <name evidence="2" type="ORF">DARMORV10_C03P74560.1</name>
</gene>
<dbReference type="InterPro" id="IPR005706">
    <property type="entry name" value="Ribosomal_uS2_bac/mit/plastid"/>
</dbReference>
<organism evidence="2">
    <name type="scientific">Brassica napus</name>
    <name type="common">Rape</name>
    <dbReference type="NCBI Taxonomy" id="3708"/>
    <lineage>
        <taxon>Eukaryota</taxon>
        <taxon>Viridiplantae</taxon>
        <taxon>Streptophyta</taxon>
        <taxon>Embryophyta</taxon>
        <taxon>Tracheophyta</taxon>
        <taxon>Spermatophyta</taxon>
        <taxon>Magnoliopsida</taxon>
        <taxon>eudicotyledons</taxon>
        <taxon>Gunneridae</taxon>
        <taxon>Pentapetalae</taxon>
        <taxon>rosids</taxon>
        <taxon>malvids</taxon>
        <taxon>Brassicales</taxon>
        <taxon>Brassicaceae</taxon>
        <taxon>Brassiceae</taxon>
        <taxon>Brassica</taxon>
    </lineage>
</organism>
<dbReference type="SUPFAM" id="SSF52313">
    <property type="entry name" value="Ribosomal protein S2"/>
    <property type="match status" value="1"/>
</dbReference>
<dbReference type="PANTHER" id="PTHR12534:SF1">
    <property type="entry name" value="SMALL RIBOSOMAL SUBUNIT PROTEIN US2M"/>
    <property type="match status" value="1"/>
</dbReference>
<dbReference type="Pfam" id="PF00318">
    <property type="entry name" value="Ribosomal_S2"/>
    <property type="match status" value="1"/>
</dbReference>
<dbReference type="Gene3D" id="3.40.50.10490">
    <property type="entry name" value="Glucose-6-phosphate isomerase like protein, domain 1"/>
    <property type="match status" value="1"/>
</dbReference>
<dbReference type="InterPro" id="IPR001865">
    <property type="entry name" value="Ribosomal_uS2"/>
</dbReference>
<dbReference type="InterPro" id="IPR023591">
    <property type="entry name" value="Ribosomal_uS2_flav_dom_sf"/>
</dbReference>
<dbReference type="GO" id="GO:0003735">
    <property type="term" value="F:structural constituent of ribosome"/>
    <property type="evidence" value="ECO:0007669"/>
    <property type="project" value="InterPro"/>
</dbReference>
<dbReference type="AlphaFoldDB" id="A0A816IGM6"/>
<dbReference type="EMBL" id="HG994367">
    <property type="protein sequence ID" value="CAF1709474.1"/>
    <property type="molecule type" value="Genomic_DNA"/>
</dbReference>
<dbReference type="GO" id="GO:0006412">
    <property type="term" value="P:translation"/>
    <property type="evidence" value="ECO:0007669"/>
    <property type="project" value="InterPro"/>
</dbReference>
<dbReference type="Proteomes" id="UP001295469">
    <property type="component" value="Chromosome C03"/>
</dbReference>
<dbReference type="PANTHER" id="PTHR12534">
    <property type="entry name" value="30S RIBOSOMAL PROTEIN S2 PROKARYOTIC AND ORGANELLAR"/>
    <property type="match status" value="1"/>
</dbReference>
<accession>A0A816IGM6</accession>
<dbReference type="PRINTS" id="PR00395">
    <property type="entry name" value="RIBOSOMALS2"/>
</dbReference>